<sequence>MAVFHHVPTCLAVERKACNIVQAAGKAGLSVTIPLNLGNSSSATFDVQQRGGHHNERASLSGSDLDYRLGYQAAVSRDDQGRNNLELSANYRSAHASYGAGLSESSDRRTLSVNASGGLLAHEGGITLTPYLGETSALVQVPSIAGVGVENAPGARTDANGYVVAPHLRPYRVNQLNLLTDQLGPEVEVENGTQPVVPRRGAIVKATFPARQVTRLILTLQDSSGQPLPFGTQVSDAQGTSLAIVGQGGQALIATGTDPQTLNVRWGKADDQACRLPIAPAQMELRQGYRSQTLTCPPL</sequence>
<dbReference type="PANTHER" id="PTHR30451:SF5">
    <property type="entry name" value="SLR0019 PROTEIN"/>
    <property type="match status" value="1"/>
</dbReference>
<dbReference type="GO" id="GO:0009297">
    <property type="term" value="P:pilus assembly"/>
    <property type="evidence" value="ECO:0007669"/>
    <property type="project" value="InterPro"/>
</dbReference>
<dbReference type="Pfam" id="PF00577">
    <property type="entry name" value="Usher"/>
    <property type="match status" value="1"/>
</dbReference>
<dbReference type="GO" id="GO:0015473">
    <property type="term" value="F:fimbrial usher porin activity"/>
    <property type="evidence" value="ECO:0007669"/>
    <property type="project" value="InterPro"/>
</dbReference>
<dbReference type="AlphaFoldDB" id="A0A7D6A4D1"/>
<dbReference type="InterPro" id="IPR025949">
    <property type="entry name" value="PapC-like_C"/>
</dbReference>
<dbReference type="Proteomes" id="UP000510934">
    <property type="component" value="Chromosome"/>
</dbReference>
<evidence type="ECO:0000313" key="3">
    <source>
        <dbReference type="Proteomes" id="UP000510934"/>
    </source>
</evidence>
<dbReference type="InterPro" id="IPR042186">
    <property type="entry name" value="FimD_plug_dom"/>
</dbReference>
<reference evidence="2 3" key="1">
    <citation type="journal article" date="2009" name="Mikrobiologiia">
        <title>[Phenanthren biodegradation and interaction of Pseudomonas putida BS3701 and Burkholderia sp.BS3702 in plant rhizosphere].</title>
        <authorList>
            <person name="Ovchinnikova A.A."/>
            <person name="Vetrova A.A."/>
            <person name="Filonov A.E."/>
            <person name="Boronin A.M."/>
        </authorList>
    </citation>
    <scope>NUCLEOTIDE SEQUENCE [LARGE SCALE GENOMIC DNA]</scope>
    <source>
        <strain evidence="2 3">BS3701</strain>
    </source>
</reference>
<dbReference type="Gene3D" id="2.60.40.2070">
    <property type="match status" value="1"/>
</dbReference>
<evidence type="ECO:0000313" key="2">
    <source>
        <dbReference type="EMBL" id="QLJ17139.1"/>
    </source>
</evidence>
<accession>A0A7D6A4D1</accession>
<dbReference type="Gene3D" id="2.60.40.2610">
    <property type="entry name" value="Outer membrane usher protein FimD, plug domain"/>
    <property type="match status" value="1"/>
</dbReference>
<name>A0A7D6A4D1_PSEPU</name>
<feature type="domain" description="PapC-like C-terminal" evidence="1">
    <location>
        <begin position="217"/>
        <end position="277"/>
    </location>
</feature>
<dbReference type="InterPro" id="IPR000015">
    <property type="entry name" value="Fimb_usher"/>
</dbReference>
<dbReference type="InterPro" id="IPR043142">
    <property type="entry name" value="PapC-like_C_sf"/>
</dbReference>
<organism evidence="2 3">
    <name type="scientific">Pseudomonas putida</name>
    <name type="common">Arthrobacter siderocapsulatus</name>
    <dbReference type="NCBI Taxonomy" id="303"/>
    <lineage>
        <taxon>Bacteria</taxon>
        <taxon>Pseudomonadati</taxon>
        <taxon>Pseudomonadota</taxon>
        <taxon>Gammaproteobacteria</taxon>
        <taxon>Pseudomonadales</taxon>
        <taxon>Pseudomonadaceae</taxon>
        <taxon>Pseudomonas</taxon>
    </lineage>
</organism>
<dbReference type="PANTHER" id="PTHR30451">
    <property type="entry name" value="OUTER MEMBRANE USHER PROTEIN"/>
    <property type="match status" value="1"/>
</dbReference>
<dbReference type="Pfam" id="PF13953">
    <property type="entry name" value="PapC_C"/>
    <property type="match status" value="1"/>
</dbReference>
<evidence type="ECO:0000259" key="1">
    <source>
        <dbReference type="Pfam" id="PF13953"/>
    </source>
</evidence>
<dbReference type="GO" id="GO:0009279">
    <property type="term" value="C:cell outer membrane"/>
    <property type="evidence" value="ECO:0007669"/>
    <property type="project" value="TreeGrafter"/>
</dbReference>
<protein>
    <submittedName>
        <fullName evidence="2">Fimbrial biogenesis outer membrane usher protein</fullName>
    </submittedName>
</protein>
<proteinExistence type="predicted"/>
<gene>
    <name evidence="2" type="ORF">H0H12_07140</name>
</gene>
<dbReference type="EMBL" id="CP059052">
    <property type="protein sequence ID" value="QLJ17139.1"/>
    <property type="molecule type" value="Genomic_DNA"/>
</dbReference>